<protein>
    <submittedName>
        <fullName evidence="1">Uncharacterized protein</fullName>
    </submittedName>
</protein>
<evidence type="ECO:0000313" key="1">
    <source>
        <dbReference type="EMBL" id="CAH3178680.1"/>
    </source>
</evidence>
<comment type="caution">
    <text evidence="1">The sequence shown here is derived from an EMBL/GenBank/DDBJ whole genome shotgun (WGS) entry which is preliminary data.</text>
</comment>
<name>A0ABN8RLJ6_9CNID</name>
<reference evidence="1 2" key="1">
    <citation type="submission" date="2022-05" db="EMBL/GenBank/DDBJ databases">
        <authorList>
            <consortium name="Genoscope - CEA"/>
            <person name="William W."/>
        </authorList>
    </citation>
    <scope>NUCLEOTIDE SEQUENCE [LARGE SCALE GENOMIC DNA]</scope>
</reference>
<feature type="non-terminal residue" evidence="1">
    <location>
        <position position="79"/>
    </location>
</feature>
<organism evidence="1 2">
    <name type="scientific">Porites lobata</name>
    <dbReference type="NCBI Taxonomy" id="104759"/>
    <lineage>
        <taxon>Eukaryota</taxon>
        <taxon>Metazoa</taxon>
        <taxon>Cnidaria</taxon>
        <taxon>Anthozoa</taxon>
        <taxon>Hexacorallia</taxon>
        <taxon>Scleractinia</taxon>
        <taxon>Fungiina</taxon>
        <taxon>Poritidae</taxon>
        <taxon>Porites</taxon>
    </lineage>
</organism>
<keyword evidence="2" id="KW-1185">Reference proteome</keyword>
<dbReference type="EMBL" id="CALNXK010000243">
    <property type="protein sequence ID" value="CAH3178680.1"/>
    <property type="molecule type" value="Genomic_DNA"/>
</dbReference>
<accession>A0ABN8RLJ6</accession>
<gene>
    <name evidence="1" type="ORF">PLOB_00020949</name>
</gene>
<evidence type="ECO:0000313" key="2">
    <source>
        <dbReference type="Proteomes" id="UP001159405"/>
    </source>
</evidence>
<proteinExistence type="predicted"/>
<dbReference type="Proteomes" id="UP001159405">
    <property type="component" value="Unassembled WGS sequence"/>
</dbReference>
<sequence>MYFKEVDELLLRQYYLYENSPKRLRGLNSILHTNRPLYLNRVLATGTRWIRHKLDALEILVDKYGLFIQHSETLSCDKS</sequence>